<keyword evidence="3" id="KW-1185">Reference proteome</keyword>
<dbReference type="Proteomes" id="UP001054837">
    <property type="component" value="Unassembled WGS sequence"/>
</dbReference>
<accession>A0AAV4PPK6</accession>
<dbReference type="EMBL" id="BPLQ01003196">
    <property type="protein sequence ID" value="GIX98614.1"/>
    <property type="molecule type" value="Genomic_DNA"/>
</dbReference>
<evidence type="ECO:0000313" key="2">
    <source>
        <dbReference type="EMBL" id="GIX98614.1"/>
    </source>
</evidence>
<comment type="caution">
    <text evidence="2">The sequence shown here is derived from an EMBL/GenBank/DDBJ whole genome shotgun (WGS) entry which is preliminary data.</text>
</comment>
<feature type="compositionally biased region" description="Polar residues" evidence="1">
    <location>
        <begin position="45"/>
        <end position="59"/>
    </location>
</feature>
<dbReference type="AlphaFoldDB" id="A0AAV4PPK6"/>
<evidence type="ECO:0000313" key="3">
    <source>
        <dbReference type="Proteomes" id="UP001054837"/>
    </source>
</evidence>
<gene>
    <name evidence="2" type="ORF">CDAR_580151</name>
</gene>
<feature type="region of interest" description="Disordered" evidence="1">
    <location>
        <begin position="34"/>
        <end position="59"/>
    </location>
</feature>
<name>A0AAV4PPK6_9ARAC</name>
<organism evidence="2 3">
    <name type="scientific">Caerostris darwini</name>
    <dbReference type="NCBI Taxonomy" id="1538125"/>
    <lineage>
        <taxon>Eukaryota</taxon>
        <taxon>Metazoa</taxon>
        <taxon>Ecdysozoa</taxon>
        <taxon>Arthropoda</taxon>
        <taxon>Chelicerata</taxon>
        <taxon>Arachnida</taxon>
        <taxon>Araneae</taxon>
        <taxon>Araneomorphae</taxon>
        <taxon>Entelegynae</taxon>
        <taxon>Araneoidea</taxon>
        <taxon>Araneidae</taxon>
        <taxon>Caerostris</taxon>
    </lineage>
</organism>
<reference evidence="2 3" key="1">
    <citation type="submission" date="2021-06" db="EMBL/GenBank/DDBJ databases">
        <title>Caerostris darwini draft genome.</title>
        <authorList>
            <person name="Kono N."/>
            <person name="Arakawa K."/>
        </authorList>
    </citation>
    <scope>NUCLEOTIDE SEQUENCE [LARGE SCALE GENOMIC DNA]</scope>
</reference>
<protein>
    <submittedName>
        <fullName evidence="2">Uncharacterized protein</fullName>
    </submittedName>
</protein>
<sequence length="90" mass="10203">MNLFTEGIAEIVTNSPLGRTYPFFVVYHASNTPKRTFHRKHHSNENNPKQSKENSVVTDIQSSSSGINIPLLNNRVLYSLRIKPLVNEPP</sequence>
<evidence type="ECO:0000256" key="1">
    <source>
        <dbReference type="SAM" id="MobiDB-lite"/>
    </source>
</evidence>
<proteinExistence type="predicted"/>